<evidence type="ECO:0000313" key="2">
    <source>
        <dbReference type="Proteomes" id="UP001501175"/>
    </source>
</evidence>
<gene>
    <name evidence="1" type="ORF">GCM10023189_32110</name>
</gene>
<organism evidence="1 2">
    <name type="scientific">Nibrella saemangeumensis</name>
    <dbReference type="NCBI Taxonomy" id="1084526"/>
    <lineage>
        <taxon>Bacteria</taxon>
        <taxon>Pseudomonadati</taxon>
        <taxon>Bacteroidota</taxon>
        <taxon>Cytophagia</taxon>
        <taxon>Cytophagales</taxon>
        <taxon>Spirosomataceae</taxon>
        <taxon>Nibrella</taxon>
    </lineage>
</organism>
<evidence type="ECO:0000313" key="1">
    <source>
        <dbReference type="EMBL" id="GAA4459010.1"/>
    </source>
</evidence>
<dbReference type="InterPro" id="IPR026341">
    <property type="entry name" value="T9SS_type_B"/>
</dbReference>
<dbReference type="Proteomes" id="UP001501175">
    <property type="component" value="Unassembled WGS sequence"/>
</dbReference>
<proteinExistence type="predicted"/>
<dbReference type="Gene3D" id="2.60.120.260">
    <property type="entry name" value="Galactose-binding domain-like"/>
    <property type="match status" value="1"/>
</dbReference>
<reference evidence="2" key="1">
    <citation type="journal article" date="2019" name="Int. J. Syst. Evol. Microbiol.">
        <title>The Global Catalogue of Microorganisms (GCM) 10K type strain sequencing project: providing services to taxonomists for standard genome sequencing and annotation.</title>
        <authorList>
            <consortium name="The Broad Institute Genomics Platform"/>
            <consortium name="The Broad Institute Genome Sequencing Center for Infectious Disease"/>
            <person name="Wu L."/>
            <person name="Ma J."/>
        </authorList>
    </citation>
    <scope>NUCLEOTIDE SEQUENCE [LARGE SCALE GENOMIC DNA]</scope>
    <source>
        <strain evidence="2">JCM 17927</strain>
    </source>
</reference>
<name>A0ABP8N029_9BACT</name>
<dbReference type="Pfam" id="PF13585">
    <property type="entry name" value="CHU_C"/>
    <property type="match status" value="1"/>
</dbReference>
<comment type="caution">
    <text evidence="1">The sequence shown here is derived from an EMBL/GenBank/DDBJ whole genome shotgun (WGS) entry which is preliminary data.</text>
</comment>
<accession>A0ABP8N029</accession>
<dbReference type="NCBIfam" id="TIGR04131">
    <property type="entry name" value="Bac_Flav_CTERM"/>
    <property type="match status" value="1"/>
</dbReference>
<protein>
    <recommendedName>
        <fullName evidence="3">Gliding motility-associated C-terminal domain-containing protein</fullName>
    </recommendedName>
</protein>
<dbReference type="PROSITE" id="PS51257">
    <property type="entry name" value="PROKAR_LIPOPROTEIN"/>
    <property type="match status" value="1"/>
</dbReference>
<dbReference type="EMBL" id="BAABHD010000030">
    <property type="protein sequence ID" value="GAA4459010.1"/>
    <property type="molecule type" value="Genomic_DNA"/>
</dbReference>
<sequence>MEPFKGNTYYTFVSGCPLDGQYSIANSASKVCYNWHVLPEDHTPNDQRGNMLFFNGGYHKGEFYKQSVTGLCPDNFNELSLWLLNLSQPYMPPPEITIEIKTLDGVLIKSFDTGKIISTTTPTWHQFSTTFFAPSNSITIRLLTNVAGGRGNDFALDDIKLKQCVADVKVPDVFTPNNDGVNDVLYIHHQRLSSPNFKVYDRWGSLVFITEDLNNNWDGQYKGSPAEDGVYLYKLEYEDCLFNKQTKVSRAGRILLVR</sequence>
<dbReference type="RefSeq" id="WP_345244882.1">
    <property type="nucleotide sequence ID" value="NZ_BAABHD010000030.1"/>
</dbReference>
<keyword evidence="2" id="KW-1185">Reference proteome</keyword>
<evidence type="ECO:0008006" key="3">
    <source>
        <dbReference type="Google" id="ProtNLM"/>
    </source>
</evidence>